<dbReference type="InterPro" id="IPR010982">
    <property type="entry name" value="Lambda_DNA-bd_dom_sf"/>
</dbReference>
<evidence type="ECO:0000313" key="5">
    <source>
        <dbReference type="EMBL" id="AYM88441.1"/>
    </source>
</evidence>
<evidence type="ECO:0000256" key="1">
    <source>
        <dbReference type="ARBA" id="ARBA00023015"/>
    </source>
</evidence>
<dbReference type="AlphaFoldDB" id="A0AAD0U2T4"/>
<evidence type="ECO:0000256" key="3">
    <source>
        <dbReference type="ARBA" id="ARBA00023163"/>
    </source>
</evidence>
<dbReference type="Pfam" id="PF00356">
    <property type="entry name" value="LacI"/>
    <property type="match status" value="1"/>
</dbReference>
<feature type="domain" description="HTH lacI-type" evidence="4">
    <location>
        <begin position="8"/>
        <end position="62"/>
    </location>
</feature>
<dbReference type="EMBL" id="CP033066">
    <property type="protein sequence ID" value="AYM88441.1"/>
    <property type="molecule type" value="Genomic_DNA"/>
</dbReference>
<dbReference type="RefSeq" id="WP_121638368.1">
    <property type="nucleotide sequence ID" value="NZ_CP033066.1"/>
</dbReference>
<dbReference type="GO" id="GO:0003700">
    <property type="term" value="F:DNA-binding transcription factor activity"/>
    <property type="evidence" value="ECO:0007669"/>
    <property type="project" value="TreeGrafter"/>
</dbReference>
<keyword evidence="2" id="KW-0238">DNA-binding</keyword>
<evidence type="ECO:0000313" key="6">
    <source>
        <dbReference type="Proteomes" id="UP000279995"/>
    </source>
</evidence>
<dbReference type="InterPro" id="IPR000843">
    <property type="entry name" value="HTH_LacI"/>
</dbReference>
<evidence type="ECO:0000259" key="4">
    <source>
        <dbReference type="PROSITE" id="PS50932"/>
    </source>
</evidence>
<dbReference type="SUPFAM" id="SSF53822">
    <property type="entry name" value="Periplasmic binding protein-like I"/>
    <property type="match status" value="1"/>
</dbReference>
<gene>
    <name evidence="5" type="ORF">D9T18_17240</name>
</gene>
<sequence>MPNKAKSVTIFDVAHRAGVSKSTVSLVLTHSNKVADKSKQKVLQAIDELGYVYNRDAAAMRSGRSNLVVVVIDDLTNPLMALLAKNIEQALSEAFFQATIVSSNNSVERQTQLINNLKEYKVAAFIICPVASTCAQWLDNLATAYHVISLMHEVPYSSAPCVLPDYTKASHVVTLQLINDSPKNILFVGDESLSAQGLLSGFNSACKKHDITPEPAITCTKNTSLHAKQVFSSALLNNPSIDAVVCANNIIAHGVLAAAPHLKNNIVSCLHIPDITEMQPRFTCANINTQELAKRSILVLQEQLQTNTAPVKTLVNVNLQIRETP</sequence>
<dbReference type="SUPFAM" id="SSF47413">
    <property type="entry name" value="lambda repressor-like DNA-binding domains"/>
    <property type="match status" value="1"/>
</dbReference>
<proteinExistence type="predicted"/>
<reference evidence="5 6" key="1">
    <citation type="submission" date="2018-10" db="EMBL/GenBank/DDBJ databases">
        <title>Complete Genome Sequence and Transcriptomic Profiles of a Marine Bacterium, Pseudoalteromonas agarivorans Hao 2018.</title>
        <authorList>
            <person name="Hao L."/>
        </authorList>
    </citation>
    <scope>NUCLEOTIDE SEQUENCE [LARGE SCALE GENOMIC DNA]</scope>
    <source>
        <strain evidence="5 6">Hao 2018</strain>
    </source>
</reference>
<keyword evidence="3" id="KW-0804">Transcription</keyword>
<dbReference type="GO" id="GO:0000976">
    <property type="term" value="F:transcription cis-regulatory region binding"/>
    <property type="evidence" value="ECO:0007669"/>
    <property type="project" value="TreeGrafter"/>
</dbReference>
<protein>
    <submittedName>
        <fullName evidence="5">LacI family transcriptional regulator</fullName>
    </submittedName>
</protein>
<dbReference type="PANTHER" id="PTHR30146">
    <property type="entry name" value="LACI-RELATED TRANSCRIPTIONAL REPRESSOR"/>
    <property type="match status" value="1"/>
</dbReference>
<dbReference type="Pfam" id="PF00532">
    <property type="entry name" value="Peripla_BP_1"/>
    <property type="match status" value="1"/>
</dbReference>
<name>A0AAD0U2T4_9GAMM</name>
<evidence type="ECO:0000256" key="2">
    <source>
        <dbReference type="ARBA" id="ARBA00023125"/>
    </source>
</evidence>
<dbReference type="SMART" id="SM00354">
    <property type="entry name" value="HTH_LACI"/>
    <property type="match status" value="1"/>
</dbReference>
<dbReference type="Proteomes" id="UP000279995">
    <property type="component" value="Chromosome II"/>
</dbReference>
<accession>A0AAD0U2T4</accession>
<dbReference type="CDD" id="cd01392">
    <property type="entry name" value="HTH_LacI"/>
    <property type="match status" value="1"/>
</dbReference>
<dbReference type="InterPro" id="IPR028082">
    <property type="entry name" value="Peripla_BP_I"/>
</dbReference>
<organism evidence="5 6">
    <name type="scientific">Pseudoalteromonas agarivorans</name>
    <dbReference type="NCBI Taxonomy" id="176102"/>
    <lineage>
        <taxon>Bacteria</taxon>
        <taxon>Pseudomonadati</taxon>
        <taxon>Pseudomonadota</taxon>
        <taxon>Gammaproteobacteria</taxon>
        <taxon>Alteromonadales</taxon>
        <taxon>Pseudoalteromonadaceae</taxon>
        <taxon>Pseudoalteromonas</taxon>
    </lineage>
</organism>
<dbReference type="PANTHER" id="PTHR30146:SF154">
    <property type="entry name" value="TRANSCRIPTION REGULATOR, MEMBER OF GALR FAMILY"/>
    <property type="match status" value="1"/>
</dbReference>
<dbReference type="Gene3D" id="3.40.50.2300">
    <property type="match status" value="2"/>
</dbReference>
<dbReference type="InterPro" id="IPR001761">
    <property type="entry name" value="Peripla_BP/Lac1_sug-bd_dom"/>
</dbReference>
<dbReference type="PROSITE" id="PS50932">
    <property type="entry name" value="HTH_LACI_2"/>
    <property type="match status" value="1"/>
</dbReference>
<dbReference type="Gene3D" id="1.10.260.40">
    <property type="entry name" value="lambda repressor-like DNA-binding domains"/>
    <property type="match status" value="1"/>
</dbReference>
<dbReference type="PROSITE" id="PS00356">
    <property type="entry name" value="HTH_LACI_1"/>
    <property type="match status" value="1"/>
</dbReference>
<keyword evidence="1" id="KW-0805">Transcription regulation</keyword>